<accession>A0A9Q7EXL5</accession>
<dbReference type="PIRSF" id="PIRSF037677">
    <property type="entry name" value="DNA_mis_repair_Msh6"/>
    <property type="match status" value="1"/>
</dbReference>
<keyword evidence="3 9" id="KW-0547">Nucleotide-binding</keyword>
<name>A0A9Q7EXL5_9BACT</name>
<evidence type="ECO:0000256" key="4">
    <source>
        <dbReference type="ARBA" id="ARBA00022763"/>
    </source>
</evidence>
<dbReference type="InterPro" id="IPR016151">
    <property type="entry name" value="DNA_mismatch_repair_MutS_N"/>
</dbReference>
<gene>
    <name evidence="9 12" type="primary">mutS</name>
    <name evidence="12" type="ORF">KAR29_07480</name>
</gene>
<protein>
    <recommendedName>
        <fullName evidence="2 9">DNA mismatch repair protein MutS</fullName>
    </recommendedName>
</protein>
<dbReference type="SUPFAM" id="SSF55271">
    <property type="entry name" value="DNA repair protein MutS, domain I"/>
    <property type="match status" value="1"/>
</dbReference>
<dbReference type="CDD" id="cd03284">
    <property type="entry name" value="ABC_MutS1"/>
    <property type="match status" value="1"/>
</dbReference>
<dbReference type="InterPro" id="IPR007860">
    <property type="entry name" value="DNA_mmatch_repair_MutS_con_dom"/>
</dbReference>
<dbReference type="Proteomes" id="UP000671879">
    <property type="component" value="Chromosome"/>
</dbReference>
<keyword evidence="6 9" id="KW-0238">DNA-binding</keyword>
<dbReference type="FunFam" id="3.40.1170.10:FF:000001">
    <property type="entry name" value="DNA mismatch repair protein MutS"/>
    <property type="match status" value="1"/>
</dbReference>
<evidence type="ECO:0000256" key="6">
    <source>
        <dbReference type="ARBA" id="ARBA00023125"/>
    </source>
</evidence>
<evidence type="ECO:0000256" key="10">
    <source>
        <dbReference type="RuleBase" id="RU003756"/>
    </source>
</evidence>
<dbReference type="SUPFAM" id="SSF52540">
    <property type="entry name" value="P-loop containing nucleoside triphosphate hydrolases"/>
    <property type="match status" value="1"/>
</dbReference>
<evidence type="ECO:0000256" key="2">
    <source>
        <dbReference type="ARBA" id="ARBA00021982"/>
    </source>
</evidence>
<dbReference type="EMBL" id="CP072943">
    <property type="protein sequence ID" value="QTX33729.1"/>
    <property type="molecule type" value="Genomic_DNA"/>
</dbReference>
<dbReference type="SUPFAM" id="SSF53150">
    <property type="entry name" value="DNA repair protein MutS, domain II"/>
    <property type="match status" value="1"/>
</dbReference>
<keyword evidence="7 9" id="KW-0234">DNA repair</keyword>
<dbReference type="PANTHER" id="PTHR11361:SF34">
    <property type="entry name" value="DNA MISMATCH REPAIR PROTEIN MSH1, MITOCHONDRIAL"/>
    <property type="match status" value="1"/>
</dbReference>
<dbReference type="SUPFAM" id="SSF48334">
    <property type="entry name" value="DNA repair protein MutS, domain III"/>
    <property type="match status" value="1"/>
</dbReference>
<evidence type="ECO:0000313" key="12">
    <source>
        <dbReference type="EMBL" id="QTX33729.1"/>
    </source>
</evidence>
<dbReference type="Gene3D" id="1.10.1420.10">
    <property type="match status" value="2"/>
</dbReference>
<dbReference type="PANTHER" id="PTHR11361">
    <property type="entry name" value="DNA MISMATCH REPAIR PROTEIN MUTS FAMILY MEMBER"/>
    <property type="match status" value="1"/>
</dbReference>
<dbReference type="Pfam" id="PF05192">
    <property type="entry name" value="MutS_III"/>
    <property type="match status" value="1"/>
</dbReference>
<proteinExistence type="inferred from homology"/>
<evidence type="ECO:0000256" key="1">
    <source>
        <dbReference type="ARBA" id="ARBA00006271"/>
    </source>
</evidence>
<dbReference type="Pfam" id="PF00488">
    <property type="entry name" value="MutS_V"/>
    <property type="match status" value="1"/>
</dbReference>
<evidence type="ECO:0000259" key="11">
    <source>
        <dbReference type="PROSITE" id="PS00486"/>
    </source>
</evidence>
<dbReference type="Pfam" id="PF05188">
    <property type="entry name" value="MutS_II"/>
    <property type="match status" value="1"/>
</dbReference>
<keyword evidence="5 9" id="KW-0067">ATP-binding</keyword>
<keyword evidence="13" id="KW-1185">Reference proteome</keyword>
<dbReference type="InterPro" id="IPR000432">
    <property type="entry name" value="DNA_mismatch_repair_MutS_C"/>
</dbReference>
<dbReference type="NCBIfam" id="NF003810">
    <property type="entry name" value="PRK05399.1"/>
    <property type="match status" value="1"/>
</dbReference>
<dbReference type="SMART" id="SM00534">
    <property type="entry name" value="MUTSac"/>
    <property type="match status" value="1"/>
</dbReference>
<dbReference type="GO" id="GO:0005524">
    <property type="term" value="F:ATP binding"/>
    <property type="evidence" value="ECO:0007669"/>
    <property type="project" value="UniProtKB-UniRule"/>
</dbReference>
<dbReference type="AlphaFoldDB" id="A0A9Q7EXL5"/>
<dbReference type="Gene3D" id="3.30.420.110">
    <property type="entry name" value="MutS, connector domain"/>
    <property type="match status" value="1"/>
</dbReference>
<dbReference type="GO" id="GO:0030983">
    <property type="term" value="F:mismatched DNA binding"/>
    <property type="evidence" value="ECO:0007669"/>
    <property type="project" value="InterPro"/>
</dbReference>
<dbReference type="InterPro" id="IPR007696">
    <property type="entry name" value="DNA_mismatch_repair_MutS_core"/>
</dbReference>
<dbReference type="Gene3D" id="3.40.1170.10">
    <property type="entry name" value="DNA repair protein MutS, domain I"/>
    <property type="match status" value="1"/>
</dbReference>
<dbReference type="FunFam" id="3.40.50.300:FF:000870">
    <property type="entry name" value="MutS protein homolog 4"/>
    <property type="match status" value="1"/>
</dbReference>
<evidence type="ECO:0000256" key="8">
    <source>
        <dbReference type="ARBA" id="ARBA00024647"/>
    </source>
</evidence>
<dbReference type="KEGG" id="aram:KAR29_07480"/>
<dbReference type="GO" id="GO:0140664">
    <property type="term" value="F:ATP-dependent DNA damage sensor activity"/>
    <property type="evidence" value="ECO:0007669"/>
    <property type="project" value="InterPro"/>
</dbReference>
<organism evidence="12 13">
    <name type="scientific">Aminithiophilus ramosus</name>
    <dbReference type="NCBI Taxonomy" id="3029084"/>
    <lineage>
        <taxon>Bacteria</taxon>
        <taxon>Thermotogati</taxon>
        <taxon>Synergistota</taxon>
        <taxon>Synergistia</taxon>
        <taxon>Synergistales</taxon>
        <taxon>Aminithiophilaceae</taxon>
        <taxon>Aminithiophilus</taxon>
    </lineage>
</organism>
<dbReference type="GO" id="GO:0005829">
    <property type="term" value="C:cytosol"/>
    <property type="evidence" value="ECO:0007669"/>
    <property type="project" value="TreeGrafter"/>
</dbReference>
<sequence length="847" mass="94217">MTPMLRQYVQWKDRYPDCLLFFRMGDFFELFFDDARVASSVLDITLTARDGERQIPMAGVPHHAAEGYLARLIQAGYKVALCDQITEPDGKTLVERSVVRIVTPGTYVPEESGSDGGLAGLVVDGEWISLAFLQPATGCFEAVTLPLDEARGRVAAFAPKELLVPAGSREKALRALPDVAPGRFQERAREEFDVVSGERWLCRRLGVASLRAFGIEDGERATGPAAATLRYLEETQFGAALHVNRLSPLLRQAFLHLDATTQLNLELVDGEGPTLFSTLNRCRTASGRRFLRQAILNPLKDTAAIGQRQEHIGALVGDHPLRVRLQELLSRCRDVERSLGRLSLRVGSPRDAGALRETLLLWPELVSLCQGTSLEELTSEVPDLDGLKERLSTALAEDPPRFLRDGGVIRDGFDDELDRWRTLSREGDAGLEALAASERERTGIKSLKVGYNRVFGYYIEVSKVHLDRIPDDYVRKQTLVGAERFITDELKRFEEEMARAGAEIARLEESLYGRLLVDILAEGRSLQLLGEALARLDFEAALAEIAWEGRWVCPEIHDGYGLEIVKGRHPVVERALAEIPFTANDVILDSFGERIVLLTGPNMAGKSTYLRMAALLMILAQMGSFLPAERARLGVVDRIFTRIGARDELARGRSTFMVEMVETADILHNVTDRSLVVLDEIGRGTSTYDGMSIAWAVLEYLVQTEKRPKVLFATHFHELTQLADRYPEVVNWSMAVEEGGEGIVFLHQVVARPADRSYGIEVARLAGLPKSVIARAQELLDLFEGEELLIPRREEATPPGQLSLFTVAADGLVEEIAALDPDGLTPLQAMEKLYELRRRCREVRSSR</sequence>
<dbReference type="InterPro" id="IPR005748">
    <property type="entry name" value="DNA_mismatch_repair_MutS"/>
</dbReference>
<evidence type="ECO:0000256" key="5">
    <source>
        <dbReference type="ARBA" id="ARBA00022840"/>
    </source>
</evidence>
<dbReference type="InterPro" id="IPR007861">
    <property type="entry name" value="DNA_mismatch_repair_MutS_clamp"/>
</dbReference>
<dbReference type="InterPro" id="IPR027417">
    <property type="entry name" value="P-loop_NTPase"/>
</dbReference>
<dbReference type="InterPro" id="IPR007695">
    <property type="entry name" value="DNA_mismatch_repair_MutS-lik_N"/>
</dbReference>
<dbReference type="HAMAP" id="MF_00096">
    <property type="entry name" value="MutS"/>
    <property type="match status" value="1"/>
</dbReference>
<dbReference type="GO" id="GO:0006298">
    <property type="term" value="P:mismatch repair"/>
    <property type="evidence" value="ECO:0007669"/>
    <property type="project" value="UniProtKB-UniRule"/>
</dbReference>
<evidence type="ECO:0000313" key="13">
    <source>
        <dbReference type="Proteomes" id="UP000671879"/>
    </source>
</evidence>
<dbReference type="PROSITE" id="PS00486">
    <property type="entry name" value="DNA_MISMATCH_REPAIR_2"/>
    <property type="match status" value="1"/>
</dbReference>
<evidence type="ECO:0000256" key="9">
    <source>
        <dbReference type="HAMAP-Rule" id="MF_00096"/>
    </source>
</evidence>
<dbReference type="Pfam" id="PF01624">
    <property type="entry name" value="MutS_I"/>
    <property type="match status" value="1"/>
</dbReference>
<dbReference type="InterPro" id="IPR036678">
    <property type="entry name" value="MutS_con_dom_sf"/>
</dbReference>
<dbReference type="NCBIfam" id="TIGR01070">
    <property type="entry name" value="mutS1"/>
    <property type="match status" value="1"/>
</dbReference>
<comment type="similarity">
    <text evidence="1 9 10">Belongs to the DNA mismatch repair MutS family.</text>
</comment>
<dbReference type="InterPro" id="IPR045076">
    <property type="entry name" value="MutS"/>
</dbReference>
<evidence type="ECO:0000256" key="7">
    <source>
        <dbReference type="ARBA" id="ARBA00023204"/>
    </source>
</evidence>
<comment type="function">
    <text evidence="8 9">This protein is involved in the repair of mismatches in DNA. It is possible that it carries out the mismatch recognition step. This protein has a weak ATPase activity.</text>
</comment>
<dbReference type="Gene3D" id="6.10.140.430">
    <property type="match status" value="1"/>
</dbReference>
<dbReference type="InterPro" id="IPR017261">
    <property type="entry name" value="DNA_mismatch_repair_MutS/MSH"/>
</dbReference>
<reference evidence="13" key="1">
    <citation type="submission" date="2021-04" db="EMBL/GenBank/DDBJ databases">
        <title>A novel Synergistetes isolate from a pyrite-forming mixed culture.</title>
        <authorList>
            <person name="Bunk B."/>
            <person name="Sproer C."/>
            <person name="Spring S."/>
            <person name="Pester M."/>
        </authorList>
    </citation>
    <scope>NUCLEOTIDE SEQUENCE [LARGE SCALE GENOMIC DNA]</scope>
    <source>
        <strain evidence="13">J.5.4.2-T.3.5.2</strain>
    </source>
</reference>
<feature type="binding site" evidence="9">
    <location>
        <begin position="600"/>
        <end position="607"/>
    </location>
    <ligand>
        <name>ATP</name>
        <dbReference type="ChEBI" id="CHEBI:30616"/>
    </ligand>
</feature>
<dbReference type="InterPro" id="IPR036187">
    <property type="entry name" value="DNA_mismatch_repair_MutS_sf"/>
</dbReference>
<dbReference type="SMART" id="SM00533">
    <property type="entry name" value="MUTSd"/>
    <property type="match status" value="1"/>
</dbReference>
<dbReference type="Gene3D" id="3.40.50.300">
    <property type="entry name" value="P-loop containing nucleotide triphosphate hydrolases"/>
    <property type="match status" value="1"/>
</dbReference>
<dbReference type="Pfam" id="PF05190">
    <property type="entry name" value="MutS_IV"/>
    <property type="match status" value="1"/>
</dbReference>
<feature type="domain" description="DNA mismatch repair proteins mutS family" evidence="11">
    <location>
        <begin position="674"/>
        <end position="690"/>
    </location>
</feature>
<dbReference type="GO" id="GO:0003684">
    <property type="term" value="F:damaged DNA binding"/>
    <property type="evidence" value="ECO:0007669"/>
    <property type="project" value="UniProtKB-UniRule"/>
</dbReference>
<evidence type="ECO:0000256" key="3">
    <source>
        <dbReference type="ARBA" id="ARBA00022741"/>
    </source>
</evidence>
<keyword evidence="4 9" id="KW-0227">DNA damage</keyword>